<evidence type="ECO:0000259" key="2">
    <source>
        <dbReference type="Pfam" id="PF11817"/>
    </source>
</evidence>
<dbReference type="PANTHER" id="PTHR14374:SF0">
    <property type="entry name" value="TRAFFICKING PROTEIN PARTICLE COMPLEX SUBUNIT 11"/>
    <property type="match status" value="1"/>
</dbReference>
<dbReference type="OrthoDB" id="6278596at2759"/>
<dbReference type="PANTHER" id="PTHR14374">
    <property type="entry name" value="FOIE GRAS"/>
    <property type="match status" value="1"/>
</dbReference>
<reference evidence="3 4" key="1">
    <citation type="journal article" date="2009" name="Nature">
        <title>Evolution of pathogenicity and sexual reproduction in eight Candida genomes.</title>
        <authorList>
            <person name="Butler G."/>
            <person name="Rasmussen M.D."/>
            <person name="Lin M.F."/>
            <person name="Santos M.A."/>
            <person name="Sakthikumar S."/>
            <person name="Munro C.A."/>
            <person name="Rheinbay E."/>
            <person name="Grabherr M."/>
            <person name="Forche A."/>
            <person name="Reedy J.L."/>
            <person name="Agrafioti I."/>
            <person name="Arnaud M.B."/>
            <person name="Bates S."/>
            <person name="Brown A.J."/>
            <person name="Brunke S."/>
            <person name="Costanzo M.C."/>
            <person name="Fitzpatrick D.A."/>
            <person name="de Groot P.W."/>
            <person name="Harris D."/>
            <person name="Hoyer L.L."/>
            <person name="Hube B."/>
            <person name="Klis F.M."/>
            <person name="Kodira C."/>
            <person name="Lennard N."/>
            <person name="Logue M.E."/>
            <person name="Martin R."/>
            <person name="Neiman A.M."/>
            <person name="Nikolaou E."/>
            <person name="Quail M.A."/>
            <person name="Quinn J."/>
            <person name="Santos M.C."/>
            <person name="Schmitzberger F.F."/>
            <person name="Sherlock G."/>
            <person name="Shah P."/>
            <person name="Silverstein K.A."/>
            <person name="Skrzypek M.S."/>
            <person name="Soll D."/>
            <person name="Staggs R."/>
            <person name="Stansfield I."/>
            <person name="Stumpf M.P."/>
            <person name="Sudbery P.E."/>
            <person name="Srikantha T."/>
            <person name="Zeng Q."/>
            <person name="Berman J."/>
            <person name="Berriman M."/>
            <person name="Heitman J."/>
            <person name="Gow N.A."/>
            <person name="Lorenz M.C."/>
            <person name="Birren B.W."/>
            <person name="Kellis M."/>
            <person name="Cuomo C.A."/>
        </authorList>
    </citation>
    <scope>NUCLEOTIDE SEQUENCE [LARGE SCALE GENOMIC DNA]</scope>
    <source>
        <strain evidence="4">ATCC 11503 / BCRC 21390 / CBS 2605 / JCM 1781 / NBRC 1676 / NRRL YB-4239</strain>
    </source>
</reference>
<feature type="compositionally biased region" description="Basic and acidic residues" evidence="1">
    <location>
        <begin position="1008"/>
        <end position="1017"/>
    </location>
</feature>
<organism evidence="3 4">
    <name type="scientific">Lodderomyces elongisporus (strain ATCC 11503 / CBS 2605 / JCM 1781 / NBRC 1676 / NRRL YB-4239)</name>
    <name type="common">Yeast</name>
    <name type="synonym">Saccharomyces elongisporus</name>
    <dbReference type="NCBI Taxonomy" id="379508"/>
    <lineage>
        <taxon>Eukaryota</taxon>
        <taxon>Fungi</taxon>
        <taxon>Dikarya</taxon>
        <taxon>Ascomycota</taxon>
        <taxon>Saccharomycotina</taxon>
        <taxon>Pichiomycetes</taxon>
        <taxon>Debaryomycetaceae</taxon>
        <taxon>Candida/Lodderomyces clade</taxon>
        <taxon>Lodderomyces</taxon>
    </lineage>
</organism>
<dbReference type="HOGENOM" id="CLU_008469_0_0_1"/>
<dbReference type="GeneID" id="5230902"/>
<feature type="domain" description="Trafficking protein particle complex subunit 11" evidence="2">
    <location>
        <begin position="352"/>
        <end position="595"/>
    </location>
</feature>
<evidence type="ECO:0000313" key="4">
    <source>
        <dbReference type="Proteomes" id="UP000001996"/>
    </source>
</evidence>
<dbReference type="KEGG" id="lel:PVL30_005244"/>
<gene>
    <name evidence="3" type="ORF">LELG_05107</name>
</gene>
<feature type="compositionally biased region" description="Basic and acidic residues" evidence="1">
    <location>
        <begin position="143"/>
        <end position="160"/>
    </location>
</feature>
<evidence type="ECO:0000256" key="1">
    <source>
        <dbReference type="SAM" id="MobiDB-lite"/>
    </source>
</evidence>
<dbReference type="STRING" id="379508.A5E668"/>
<feature type="compositionally biased region" description="Basic and acidic residues" evidence="1">
    <location>
        <begin position="1030"/>
        <end position="1063"/>
    </location>
</feature>
<protein>
    <recommendedName>
        <fullName evidence="2">Trafficking protein particle complex subunit 11 domain-containing protein</fullName>
    </recommendedName>
</protein>
<dbReference type="Proteomes" id="UP000001996">
    <property type="component" value="Unassembled WGS sequence"/>
</dbReference>
<dbReference type="VEuPathDB" id="FungiDB:LELG_05107"/>
<evidence type="ECO:0000313" key="3">
    <source>
        <dbReference type="EMBL" id="EDK46926.1"/>
    </source>
</evidence>
<keyword evidence="4" id="KW-1185">Reference proteome</keyword>
<feature type="region of interest" description="Disordered" evidence="1">
    <location>
        <begin position="135"/>
        <end position="172"/>
    </location>
</feature>
<dbReference type="eggNOG" id="ENOG502S2AA">
    <property type="taxonomic scope" value="Eukaryota"/>
</dbReference>
<dbReference type="OMA" id="FHIVRGY"/>
<feature type="compositionally biased region" description="Acidic residues" evidence="1">
    <location>
        <begin position="161"/>
        <end position="171"/>
    </location>
</feature>
<feature type="region of interest" description="Disordered" evidence="1">
    <location>
        <begin position="1008"/>
        <end position="1063"/>
    </location>
</feature>
<name>A5E668_LODEL</name>
<dbReference type="InParanoid" id="A5E668"/>
<dbReference type="InterPro" id="IPR021773">
    <property type="entry name" value="TPC11"/>
</dbReference>
<proteinExistence type="predicted"/>
<dbReference type="EMBL" id="CH981531">
    <property type="protein sequence ID" value="EDK46926.1"/>
    <property type="molecule type" value="Genomic_DNA"/>
</dbReference>
<accession>A5E668</accession>
<dbReference type="Pfam" id="PF11817">
    <property type="entry name" value="Foie-gras_1"/>
    <property type="match status" value="1"/>
</dbReference>
<sequence length="1312" mass="150418">MEYYNEAFLRQLNPLLRIQVDSEQVRQSEACSSIISQCERYDIGQLVWDNCLIRNRISTAKYIIQVKTNMDLDIKAVDVPTIEKIPNKHSILSPFNAKSPIFPNGILTHDWLKKYQEIYPFAMLYVCQLDQENDAGSDSKNTGNEKHKYNDDDDEYKNNDDDNVEDNDDDDIHDKEDDAIIDKLKYLKLKLEDIDCKLVLLVLTRGELSLERQNKIKTELNLAKHGALYTFNTLIDGLQNESEVIVLAMMKNLTKLAHDYYANIEYKIKQRYKKYYSCPPIDDIDTSIELTPKFLETRNLIKQGFILEFLYPRNLETSVKILEVAYQELVEILDTTYAINLLDHDNKILEQFMTLLDVIAFHIVRAYFSIEEPIKALKKHKTHIVNVVEVVKRDHDWVSRQYEWLAQLMRLVPYSIITNLNTTAILKQQLENRRNARPQSSAASSAAASSSSSSVSLLAFFGGIRTPEFDLVTNPGLVYVKAYELSSDPQKRIALLTNAIELLETQLLNATYKNLISGKDKLDALISYINWRIAEELIQMKQYQKASDFLEMAYSLICDSNWFSINHLLLEKLLFCYKNIGDKKMEINTILKLATMPHPTQTQISTSFVDPTLSETKNVFEFATDSKLLEVDLLDSKLHEFFKVDALLINKNLSLKETHVLDQVMFQLTLKSKINLHVLKSFLPKESKVHICVNQIDVSFSRADGRSKFPGIKNISITNDEKKKFETVMQLHGQQLDRTFVDSANLQLSGQNGDSDDSGTGVGVGASGGHGHVRSKLVLQHVQSVHSTSQVQVEVVKLQISVFVKHHDKCIKLNKIELHQTFPISSHLGRLFNFDGTSRPIRLYEPSHIITVVPKKPDIKIGLKQKLDYYILGEKLQIPINIKFDDKEMRATCAKANLFARVRSGDVTLTWEGLKDDEPLNLLTLESGADEVEHLLTVHARFWRETEMKLEIELVTAEEFDAEETIEDNGQGQTTVYPVLCQLIRVLPAPFSLNELIEPVLFEPRALSKEDEGRVNENELEVSTTNDTEGVIRKNDDDEQGAKEDEEKDEKERKDEKDEKENKENAIRLSLLNRVWKLSPKIVDEYKLVNGNDGTRLDIVEMDCNIISQNPEISIEVQKPSHQSYNRTFVTRSRNRLTYRSVLVAVTYNIKWKRSGNADSVDNGINEFNSREKVMSLPLMLPRILLNTEFTLNETDGTVTVELKYVLENPTRAPLNFLTELIDYEDTWTIVEGQVKVGDLENGKVLTVGSVSRNVAEFKLKSKRPILKETGLIRLPNYKVFDVNYKVLLVTMKTQENVKFNPRDKCLYLSVF</sequence>